<dbReference type="EMBL" id="MU128926">
    <property type="protein sequence ID" value="KAF9518307.1"/>
    <property type="molecule type" value="Genomic_DNA"/>
</dbReference>
<keyword evidence="13" id="KW-0805">Transcription regulation</keyword>
<evidence type="ECO:0000256" key="19">
    <source>
        <dbReference type="RuleBase" id="RU000383"/>
    </source>
</evidence>
<dbReference type="InterPro" id="IPR041816">
    <property type="entry name" value="Dbr1_N"/>
</dbReference>
<dbReference type="SUPFAM" id="SSF56300">
    <property type="entry name" value="Metallo-dependent phosphatases"/>
    <property type="match status" value="1"/>
</dbReference>
<dbReference type="Pfam" id="PF00134">
    <property type="entry name" value="Cyclin_N"/>
    <property type="match status" value="1"/>
</dbReference>
<organism evidence="23 24">
    <name type="scientific">Hydnum rufescens UP504</name>
    <dbReference type="NCBI Taxonomy" id="1448309"/>
    <lineage>
        <taxon>Eukaryota</taxon>
        <taxon>Fungi</taxon>
        <taxon>Dikarya</taxon>
        <taxon>Basidiomycota</taxon>
        <taxon>Agaricomycotina</taxon>
        <taxon>Agaricomycetes</taxon>
        <taxon>Cantharellales</taxon>
        <taxon>Hydnaceae</taxon>
        <taxon>Hydnum</taxon>
    </lineage>
</organism>
<comment type="cofactor">
    <cofactor evidence="2">
        <name>Zn(2+)</name>
        <dbReference type="ChEBI" id="CHEBI:29105"/>
    </cofactor>
</comment>
<dbReference type="CDD" id="cd20513">
    <property type="entry name" value="CYCLIN_CCNC_rpt1"/>
    <property type="match status" value="1"/>
</dbReference>
<dbReference type="GO" id="GO:0005634">
    <property type="term" value="C:nucleus"/>
    <property type="evidence" value="ECO:0007669"/>
    <property type="project" value="UniProtKB-SubCell"/>
</dbReference>
<comment type="caution">
    <text evidence="23">The sequence shown here is derived from an EMBL/GenBank/DDBJ whole genome shotgun (WGS) entry which is preliminary data.</text>
</comment>
<protein>
    <recommendedName>
        <fullName evidence="25">RNA polymerase II holoenzyme cyclin-like subunit</fullName>
    </recommendedName>
</protein>
<evidence type="ECO:0000256" key="20">
    <source>
        <dbReference type="SAM" id="MobiDB-lite"/>
    </source>
</evidence>
<evidence type="ECO:0000256" key="1">
    <source>
        <dbReference type="ARBA" id="ARBA00001936"/>
    </source>
</evidence>
<dbReference type="InterPro" id="IPR006671">
    <property type="entry name" value="Cyclin_N"/>
</dbReference>
<evidence type="ECO:0000259" key="21">
    <source>
        <dbReference type="SMART" id="SM00385"/>
    </source>
</evidence>
<evidence type="ECO:0000256" key="12">
    <source>
        <dbReference type="ARBA" id="ARBA00023004"/>
    </source>
</evidence>
<dbReference type="Pfam" id="PF05011">
    <property type="entry name" value="DBR1"/>
    <property type="match status" value="1"/>
</dbReference>
<keyword evidence="9" id="KW-0479">Metal-binding</keyword>
<gene>
    <name evidence="23" type="ORF">BS47DRAFT_1482789</name>
</gene>
<dbReference type="AlphaFoldDB" id="A0A9P6B6R9"/>
<comment type="similarity">
    <text evidence="6">Belongs to the cyclin family. Cyclin C subfamily.</text>
</comment>
<feature type="region of interest" description="Disordered" evidence="20">
    <location>
        <begin position="732"/>
        <end position="780"/>
    </location>
</feature>
<evidence type="ECO:0000256" key="9">
    <source>
        <dbReference type="ARBA" id="ARBA00022723"/>
    </source>
</evidence>
<evidence type="ECO:0000256" key="2">
    <source>
        <dbReference type="ARBA" id="ARBA00001947"/>
    </source>
</evidence>
<evidence type="ECO:0000313" key="23">
    <source>
        <dbReference type="EMBL" id="KAF9518307.1"/>
    </source>
</evidence>
<feature type="domain" description="Cyclin-like" evidence="21">
    <location>
        <begin position="535"/>
        <end position="629"/>
    </location>
</feature>
<evidence type="ECO:0000256" key="10">
    <source>
        <dbReference type="ARBA" id="ARBA00022801"/>
    </source>
</evidence>
<dbReference type="SUPFAM" id="SSF47954">
    <property type="entry name" value="Cyclin-like"/>
    <property type="match status" value="2"/>
</dbReference>
<accession>A0A9P6B6R9</accession>
<dbReference type="CDD" id="cd00844">
    <property type="entry name" value="MPP_Dbr1_N"/>
    <property type="match status" value="1"/>
</dbReference>
<dbReference type="PANTHER" id="PTHR12849:SF0">
    <property type="entry name" value="LARIAT DEBRANCHING ENZYME"/>
    <property type="match status" value="1"/>
</dbReference>
<evidence type="ECO:0000313" key="24">
    <source>
        <dbReference type="Proteomes" id="UP000886523"/>
    </source>
</evidence>
<keyword evidence="17" id="KW-0464">Manganese</keyword>
<evidence type="ECO:0008006" key="25">
    <source>
        <dbReference type="Google" id="ProtNLM"/>
    </source>
</evidence>
<keyword evidence="12" id="KW-0408">Iron</keyword>
<dbReference type="SMART" id="SM01124">
    <property type="entry name" value="DBR1"/>
    <property type="match status" value="1"/>
</dbReference>
<dbReference type="SMART" id="SM00385">
    <property type="entry name" value="CYCLIN"/>
    <property type="match status" value="1"/>
</dbReference>
<evidence type="ECO:0000256" key="7">
    <source>
        <dbReference type="ARBA" id="ARBA00022491"/>
    </source>
</evidence>
<evidence type="ECO:0000256" key="13">
    <source>
        <dbReference type="ARBA" id="ARBA00023015"/>
    </source>
</evidence>
<dbReference type="FunFam" id="1.10.472.10:FF:000076">
    <property type="entry name" value="RNA polymerase II holoenzyme cyclin-like subunit"/>
    <property type="match status" value="1"/>
</dbReference>
<dbReference type="GO" id="GO:0008419">
    <property type="term" value="F:RNA lariat debranching enzyme activity"/>
    <property type="evidence" value="ECO:0007669"/>
    <property type="project" value="TreeGrafter"/>
</dbReference>
<evidence type="ECO:0000256" key="14">
    <source>
        <dbReference type="ARBA" id="ARBA00023127"/>
    </source>
</evidence>
<dbReference type="InterPro" id="IPR036915">
    <property type="entry name" value="Cyclin-like_sf"/>
</dbReference>
<keyword evidence="14 19" id="KW-0195">Cyclin</keyword>
<evidence type="ECO:0000256" key="8">
    <source>
        <dbReference type="ARBA" id="ARBA00022664"/>
    </source>
</evidence>
<dbReference type="PANTHER" id="PTHR12849">
    <property type="entry name" value="RNA LARIAT DEBRANCHING ENZYME"/>
    <property type="match status" value="1"/>
</dbReference>
<dbReference type="InterPro" id="IPR007708">
    <property type="entry name" value="DBR1_C"/>
</dbReference>
<comment type="cofactor">
    <cofactor evidence="1">
        <name>Mn(2+)</name>
        <dbReference type="ChEBI" id="CHEBI:29035"/>
    </cofactor>
</comment>
<keyword evidence="18" id="KW-0539">Nucleus</keyword>
<dbReference type="InterPro" id="IPR013763">
    <property type="entry name" value="Cyclin-like_dom"/>
</dbReference>
<evidence type="ECO:0000256" key="5">
    <source>
        <dbReference type="ARBA" id="ARBA00006045"/>
    </source>
</evidence>
<dbReference type="Proteomes" id="UP000886523">
    <property type="component" value="Unassembled WGS sequence"/>
</dbReference>
<evidence type="ECO:0000256" key="16">
    <source>
        <dbReference type="ARBA" id="ARBA00023163"/>
    </source>
</evidence>
<dbReference type="GO" id="GO:0000398">
    <property type="term" value="P:mRNA splicing, via spliceosome"/>
    <property type="evidence" value="ECO:0007669"/>
    <property type="project" value="TreeGrafter"/>
</dbReference>
<evidence type="ECO:0000256" key="4">
    <source>
        <dbReference type="ARBA" id="ARBA00004123"/>
    </source>
</evidence>
<reference evidence="23" key="1">
    <citation type="journal article" date="2020" name="Nat. Commun.">
        <title>Large-scale genome sequencing of mycorrhizal fungi provides insights into the early evolution of symbiotic traits.</title>
        <authorList>
            <person name="Miyauchi S."/>
            <person name="Kiss E."/>
            <person name="Kuo A."/>
            <person name="Drula E."/>
            <person name="Kohler A."/>
            <person name="Sanchez-Garcia M."/>
            <person name="Morin E."/>
            <person name="Andreopoulos B."/>
            <person name="Barry K.W."/>
            <person name="Bonito G."/>
            <person name="Buee M."/>
            <person name="Carver A."/>
            <person name="Chen C."/>
            <person name="Cichocki N."/>
            <person name="Clum A."/>
            <person name="Culley D."/>
            <person name="Crous P.W."/>
            <person name="Fauchery L."/>
            <person name="Girlanda M."/>
            <person name="Hayes R.D."/>
            <person name="Keri Z."/>
            <person name="LaButti K."/>
            <person name="Lipzen A."/>
            <person name="Lombard V."/>
            <person name="Magnuson J."/>
            <person name="Maillard F."/>
            <person name="Murat C."/>
            <person name="Nolan M."/>
            <person name="Ohm R.A."/>
            <person name="Pangilinan J."/>
            <person name="Pereira M.F."/>
            <person name="Perotto S."/>
            <person name="Peter M."/>
            <person name="Pfister S."/>
            <person name="Riley R."/>
            <person name="Sitrit Y."/>
            <person name="Stielow J.B."/>
            <person name="Szollosi G."/>
            <person name="Zifcakova L."/>
            <person name="Stursova M."/>
            <person name="Spatafora J.W."/>
            <person name="Tedersoo L."/>
            <person name="Vaario L.M."/>
            <person name="Yamada A."/>
            <person name="Yan M."/>
            <person name="Wang P."/>
            <person name="Xu J."/>
            <person name="Bruns T."/>
            <person name="Baldrian P."/>
            <person name="Vilgalys R."/>
            <person name="Dunand C."/>
            <person name="Henrissat B."/>
            <person name="Grigoriev I.V."/>
            <person name="Hibbett D."/>
            <person name="Nagy L.G."/>
            <person name="Martin F.M."/>
        </authorList>
    </citation>
    <scope>NUCLEOTIDE SEQUENCE</scope>
    <source>
        <strain evidence="23">UP504</strain>
    </source>
</reference>
<dbReference type="InterPro" id="IPR004843">
    <property type="entry name" value="Calcineurin-like_PHP"/>
</dbReference>
<keyword evidence="24" id="KW-1185">Reference proteome</keyword>
<dbReference type="GO" id="GO:0046872">
    <property type="term" value="F:metal ion binding"/>
    <property type="evidence" value="ECO:0007669"/>
    <property type="project" value="UniProtKB-KW"/>
</dbReference>
<evidence type="ECO:0000256" key="18">
    <source>
        <dbReference type="ARBA" id="ARBA00023242"/>
    </source>
</evidence>
<evidence type="ECO:0000256" key="15">
    <source>
        <dbReference type="ARBA" id="ARBA00023159"/>
    </source>
</evidence>
<keyword evidence="11" id="KW-0862">Zinc</keyword>
<evidence type="ECO:0000256" key="6">
    <source>
        <dbReference type="ARBA" id="ARBA00008638"/>
    </source>
</evidence>
<keyword evidence="7" id="KW-0678">Repressor</keyword>
<keyword evidence="16" id="KW-0804">Transcription</keyword>
<keyword evidence="10" id="KW-0378">Hydrolase</keyword>
<evidence type="ECO:0000256" key="3">
    <source>
        <dbReference type="ARBA" id="ARBA00001954"/>
    </source>
</evidence>
<feature type="compositionally biased region" description="Low complexity" evidence="20">
    <location>
        <begin position="732"/>
        <end position="756"/>
    </location>
</feature>
<comment type="subcellular location">
    <subcellularLocation>
        <location evidence="4">Nucleus</location>
    </subcellularLocation>
</comment>
<feature type="domain" description="Lariat debranching enzyme C-terminal" evidence="22">
    <location>
        <begin position="339"/>
        <end position="508"/>
    </location>
</feature>
<dbReference type="Pfam" id="PF00149">
    <property type="entry name" value="Metallophos"/>
    <property type="match status" value="1"/>
</dbReference>
<evidence type="ECO:0000259" key="22">
    <source>
        <dbReference type="SMART" id="SM01124"/>
    </source>
</evidence>
<comment type="similarity">
    <text evidence="5">Belongs to the lariat debranching enzyme family.</text>
</comment>
<name>A0A9P6B6R9_9AGAM</name>
<proteinExistence type="inferred from homology"/>
<evidence type="ECO:0000256" key="11">
    <source>
        <dbReference type="ARBA" id="ARBA00022833"/>
    </source>
</evidence>
<keyword evidence="15" id="KW-0010">Activator</keyword>
<evidence type="ECO:0000256" key="17">
    <source>
        <dbReference type="ARBA" id="ARBA00023211"/>
    </source>
</evidence>
<comment type="cofactor">
    <cofactor evidence="3">
        <name>Fe(2+)</name>
        <dbReference type="ChEBI" id="CHEBI:29033"/>
    </cofactor>
</comment>
<dbReference type="OrthoDB" id="407609at2759"/>
<dbReference type="InterPro" id="IPR029052">
    <property type="entry name" value="Metallo-depent_PP-like"/>
</dbReference>
<sequence>MFRTATRRARHCSPTFSRPPVRNMRIAVEGCCHGCLDATYNQIAFLEKKNKYKVDLVLIGGDFEAIRNQSDLLCMAVPEKLTSMHCLYHRYYTGEKVAPILTIVIGGNHEASNYLWELYHGGWLAPNIYYLGTAGSVKVNGIRITGASGIYKPNDYLLGHFETVPYNKSSMRSIYHIREYDVVKLLQLPSPEIFMSHDWPHTIEQYGDLNSLLARKPFWRTDIETGQLGSPPLMELLKTLRPKRWFAAHMHIRFEATISHVPTPAAANPDEILIDDDDVDEVPGASVGSQNNPDEILLEGDDIDSSAQGTSNAIRTSSVRSIPSVFTNTEELSYLPLIVNSAESNNETHFLALDKCLPNRQYLEVIDIPTPHPSAEADAARSEPDLASLLPTSFGKQPKEETDPIRPPPTFTFDVEWLGITRALHSYMSLTRHRARFPPPEILKEQVKQGIAWVRENVGEKSIGDVQRFITTASGPTKSHGSRPQQPMWYTNPQTEAFCAMIQIENVINPVPNGRTSPELVIKWSVIIASETSLSVIARLGKRLELRQQVIATALVFFRRFYLRSSYCDTDPFFVAAACCYVAAKVEESPSYLKSVVAEARTLFGSEYGIKTFPSDHTKLGEMEFYLLEDLDFHLNVFHPYRDLADLCGSNEIVEIGEEGELGYVPEDERFWGTGKGKLALEEGAVQTAWFIISDSLRTELCLLYPPYIIAIAALYMTCVLHGSISSKLHPPSGSSSGAGAGSTQANAAAAVGGPSRFQSPALSKDQEDRSPLSAAAPTAAPVSPRDEIINFLAGLNVSLELISSVCQQIMAMYALWDSFTDQSEQDTSRRAERRETHRQFYSYRGMSPPPEKELITEKDVVAIVLRMRAERESDLALSMSGRQTAGKRVERIR</sequence>
<dbReference type="Gene3D" id="1.10.472.10">
    <property type="entry name" value="Cyclin-like"/>
    <property type="match status" value="2"/>
</dbReference>
<keyword evidence="8" id="KW-0507">mRNA processing</keyword>